<dbReference type="PANTHER" id="PTHR47798">
    <property type="entry name" value="OS04G0555800 PROTEIN"/>
    <property type="match status" value="1"/>
</dbReference>
<dbReference type="InterPro" id="IPR001878">
    <property type="entry name" value="Znf_CCHC"/>
</dbReference>
<keyword evidence="1" id="KW-0479">Metal-binding</keyword>
<dbReference type="InterPro" id="IPR036875">
    <property type="entry name" value="Znf_CCHC_sf"/>
</dbReference>
<dbReference type="InterPro" id="IPR025836">
    <property type="entry name" value="Zn_knuckle_CX2CX4HX4C"/>
</dbReference>
<dbReference type="Pfam" id="PF00098">
    <property type="entry name" value="zf-CCHC"/>
    <property type="match status" value="3"/>
</dbReference>
<accession>A0A8J5KSU4</accession>
<proteinExistence type="predicted"/>
<dbReference type="Pfam" id="PF14392">
    <property type="entry name" value="zf-CCHC_4"/>
    <property type="match status" value="2"/>
</dbReference>
<name>A0A8J5KSU4_ZINOF</name>
<dbReference type="PROSITE" id="PS50158">
    <property type="entry name" value="ZF_CCHC"/>
    <property type="match status" value="3"/>
</dbReference>
<feature type="domain" description="CCHC-type" evidence="3">
    <location>
        <begin position="105"/>
        <end position="120"/>
    </location>
</feature>
<dbReference type="SMART" id="SM00343">
    <property type="entry name" value="ZnF_C2HC"/>
    <property type="match status" value="5"/>
</dbReference>
<evidence type="ECO:0000313" key="4">
    <source>
        <dbReference type="EMBL" id="KAG6487865.1"/>
    </source>
</evidence>
<dbReference type="EMBL" id="JACMSC010000015">
    <property type="protein sequence ID" value="KAG6487865.1"/>
    <property type="molecule type" value="Genomic_DNA"/>
</dbReference>
<dbReference type="GO" id="GO:0003676">
    <property type="term" value="F:nucleic acid binding"/>
    <property type="evidence" value="ECO:0007669"/>
    <property type="project" value="InterPro"/>
</dbReference>
<feature type="domain" description="CCHC-type" evidence="3">
    <location>
        <begin position="155"/>
        <end position="169"/>
    </location>
</feature>
<dbReference type="Gene3D" id="4.10.60.10">
    <property type="entry name" value="Zinc finger, CCHC-type"/>
    <property type="match status" value="3"/>
</dbReference>
<evidence type="ECO:0000313" key="5">
    <source>
        <dbReference type="Proteomes" id="UP000734854"/>
    </source>
</evidence>
<dbReference type="AlphaFoldDB" id="A0A8J5KSU4"/>
<reference evidence="4 5" key="1">
    <citation type="submission" date="2020-08" db="EMBL/GenBank/DDBJ databases">
        <title>Plant Genome Project.</title>
        <authorList>
            <person name="Zhang R.-G."/>
        </authorList>
    </citation>
    <scope>NUCLEOTIDE SEQUENCE [LARGE SCALE GENOMIC DNA]</scope>
    <source>
        <tissue evidence="4">Rhizome</tissue>
    </source>
</reference>
<dbReference type="Proteomes" id="UP000734854">
    <property type="component" value="Unassembled WGS sequence"/>
</dbReference>
<evidence type="ECO:0000259" key="3">
    <source>
        <dbReference type="PROSITE" id="PS50158"/>
    </source>
</evidence>
<dbReference type="PANTHER" id="PTHR47798:SF2">
    <property type="entry name" value="CCHC-TYPE DOMAIN-CONTAINING PROTEIN"/>
    <property type="match status" value="1"/>
</dbReference>
<gene>
    <name evidence="4" type="ORF">ZIOFF_056603</name>
</gene>
<keyword evidence="5" id="KW-1185">Reference proteome</keyword>
<organism evidence="4 5">
    <name type="scientific">Zingiber officinale</name>
    <name type="common">Ginger</name>
    <name type="synonym">Amomum zingiber</name>
    <dbReference type="NCBI Taxonomy" id="94328"/>
    <lineage>
        <taxon>Eukaryota</taxon>
        <taxon>Viridiplantae</taxon>
        <taxon>Streptophyta</taxon>
        <taxon>Embryophyta</taxon>
        <taxon>Tracheophyta</taxon>
        <taxon>Spermatophyta</taxon>
        <taxon>Magnoliopsida</taxon>
        <taxon>Liliopsida</taxon>
        <taxon>Zingiberales</taxon>
        <taxon>Zingiberaceae</taxon>
        <taxon>Zingiber</taxon>
    </lineage>
</organism>
<evidence type="ECO:0000256" key="1">
    <source>
        <dbReference type="PROSITE-ProRule" id="PRU00047"/>
    </source>
</evidence>
<feature type="region of interest" description="Disordered" evidence="2">
    <location>
        <begin position="1"/>
        <end position="21"/>
    </location>
</feature>
<sequence length="305" mass="33617">MTRSFLASSSPKPLETSSPFASASSFLGSLRQLLRPEVTKIKKHKGATLFSKFAKIFSPTCSRERRGAMGTKKRKAGGGFWKKSGTSALRKHPLRVPGMRPGESCYICKSTGHIAKLCPEKALWERKKICLLCRQRGHSLKNCPESYGTNEKKMCYNCGEVGHSLSMCPLPIEDGGTKFAKCFICKEQGHLSKNCSKNAHGVYPKGGSCKSCGEVTHLAKYCPSKRHKSLPTSTGEHKFYQQRSHKIHQSGDDLEDDFVEASTLQSKKNGDSSTNLASAIGMEDVTKNIREKTKKQGPKIVNFHG</sequence>
<feature type="domain" description="CCHC-type" evidence="3">
    <location>
        <begin position="181"/>
        <end position="197"/>
    </location>
</feature>
<keyword evidence="1" id="KW-0862">Zinc</keyword>
<dbReference type="SUPFAM" id="SSF57756">
    <property type="entry name" value="Retrovirus zinc finger-like domains"/>
    <property type="match status" value="2"/>
</dbReference>
<evidence type="ECO:0000256" key="2">
    <source>
        <dbReference type="SAM" id="MobiDB-lite"/>
    </source>
</evidence>
<dbReference type="GO" id="GO:0008270">
    <property type="term" value="F:zinc ion binding"/>
    <property type="evidence" value="ECO:0007669"/>
    <property type="project" value="UniProtKB-KW"/>
</dbReference>
<comment type="caution">
    <text evidence="4">The sequence shown here is derived from an EMBL/GenBank/DDBJ whole genome shotgun (WGS) entry which is preliminary data.</text>
</comment>
<keyword evidence="1" id="KW-0863">Zinc-finger</keyword>
<protein>
    <recommendedName>
        <fullName evidence="3">CCHC-type domain-containing protein</fullName>
    </recommendedName>
</protein>
<feature type="region of interest" description="Disordered" evidence="2">
    <location>
        <begin position="229"/>
        <end position="253"/>
    </location>
</feature>